<proteinExistence type="inferred from homology"/>
<dbReference type="PANTHER" id="PTHR11461:SF211">
    <property type="entry name" value="GH10112P-RELATED"/>
    <property type="match status" value="1"/>
</dbReference>
<dbReference type="OrthoDB" id="9764871at2"/>
<dbReference type="SMART" id="SM00093">
    <property type="entry name" value="SERPIN"/>
    <property type="match status" value="1"/>
</dbReference>
<protein>
    <submittedName>
        <fullName evidence="3">Proteinase inhibitor I4 serpin</fullName>
    </submittedName>
</protein>
<dbReference type="EMBL" id="MRCC01000004">
    <property type="protein sequence ID" value="OKH28136.1"/>
    <property type="molecule type" value="Genomic_DNA"/>
</dbReference>
<gene>
    <name evidence="3" type="ORF">NIES1031_06080</name>
</gene>
<name>A0A1U7HX24_9CHRO</name>
<dbReference type="Proteomes" id="UP000185984">
    <property type="component" value="Unassembled WGS sequence"/>
</dbReference>
<dbReference type="Gene3D" id="3.30.497.10">
    <property type="entry name" value="Antithrombin, subunit I, domain 2"/>
    <property type="match status" value="1"/>
</dbReference>
<dbReference type="PROSITE" id="PS51257">
    <property type="entry name" value="PROKAR_LIPOPROTEIN"/>
    <property type="match status" value="1"/>
</dbReference>
<dbReference type="InterPro" id="IPR036186">
    <property type="entry name" value="Serpin_sf"/>
</dbReference>
<evidence type="ECO:0000313" key="3">
    <source>
        <dbReference type="EMBL" id="OKH28136.1"/>
    </source>
</evidence>
<dbReference type="Pfam" id="PF00079">
    <property type="entry name" value="Serpin"/>
    <property type="match status" value="1"/>
</dbReference>
<dbReference type="FunFam" id="3.30.497.10:FF:000001">
    <property type="entry name" value="Serine protease inhibitor"/>
    <property type="match status" value="1"/>
</dbReference>
<dbReference type="InterPro" id="IPR000215">
    <property type="entry name" value="Serpin_fam"/>
</dbReference>
<dbReference type="InterPro" id="IPR042185">
    <property type="entry name" value="Serpin_sf_2"/>
</dbReference>
<accession>A0A1U7HX24</accession>
<dbReference type="SUPFAM" id="SSF56574">
    <property type="entry name" value="Serpins"/>
    <property type="match status" value="1"/>
</dbReference>
<dbReference type="AlphaFoldDB" id="A0A1U7HX24"/>
<organism evidence="3 4">
    <name type="scientific">Chroogloeocystis siderophila 5.2 s.c.1</name>
    <dbReference type="NCBI Taxonomy" id="247279"/>
    <lineage>
        <taxon>Bacteria</taxon>
        <taxon>Bacillati</taxon>
        <taxon>Cyanobacteriota</taxon>
        <taxon>Cyanophyceae</taxon>
        <taxon>Oscillatoriophycideae</taxon>
        <taxon>Chroococcales</taxon>
        <taxon>Chroococcaceae</taxon>
        <taxon>Chroogloeocystis</taxon>
    </lineage>
</organism>
<dbReference type="PROSITE" id="PS00284">
    <property type="entry name" value="SERPIN"/>
    <property type="match status" value="1"/>
</dbReference>
<dbReference type="Gene3D" id="2.30.39.10">
    <property type="entry name" value="Alpha-1-antitrypsin, domain 1"/>
    <property type="match status" value="1"/>
</dbReference>
<dbReference type="STRING" id="247279.NIES1031_06080"/>
<comment type="caution">
    <text evidence="3">The sequence shown here is derived from an EMBL/GenBank/DDBJ whole genome shotgun (WGS) entry which is preliminary data.</text>
</comment>
<dbReference type="GO" id="GO:0005615">
    <property type="term" value="C:extracellular space"/>
    <property type="evidence" value="ECO:0007669"/>
    <property type="project" value="InterPro"/>
</dbReference>
<dbReference type="InterPro" id="IPR023796">
    <property type="entry name" value="Serpin_dom"/>
</dbReference>
<evidence type="ECO:0000256" key="1">
    <source>
        <dbReference type="RuleBase" id="RU000411"/>
    </source>
</evidence>
<dbReference type="GO" id="GO:0004867">
    <property type="term" value="F:serine-type endopeptidase inhibitor activity"/>
    <property type="evidence" value="ECO:0007669"/>
    <property type="project" value="InterPro"/>
</dbReference>
<dbReference type="RefSeq" id="WP_073548590.1">
    <property type="nucleotide sequence ID" value="NZ_CAWMVK010000034.1"/>
</dbReference>
<sequence length="433" mass="48635">MQPFLLRRYAIRLGRRYVLAATGIIFLGIIGCSRIDAIDSVVAQPRLNRQDPDNIQVTPSAVDNKLVAANTRFGFKLFSEILRQQSDRNIFLSPTSIAILLEMLYNGAGGETQQAMAKTLEVQGISLQDINAANTALLNTLTNPDANVQLAIANSLWAKQEYPIRPDFLQRTQSFYKAQVSNLDFDSPDATNTINQWVNQNTNGRIEQIVDEINPEDVLFLINAIYFKGQWTDEFDKSQTTDAPFYLTSGTPKQHPLMSQTGRYRYYENPQFQAVSLPYGENGRLSLYVFLPRQNSNLSNFYQQLNSANWEQWLTQFNLREGTVRLPRFQMEYDVTLNDTLKALGMKVAFADNANFSGVGDDLALSEVKHKTFVEVNEEGTEAAAVTSGRVMAVSAPIAEPFEMTVNRPFFCAIRDNQTGTVLFMGSIVEPQA</sequence>
<dbReference type="InterPro" id="IPR042178">
    <property type="entry name" value="Serpin_sf_1"/>
</dbReference>
<keyword evidence="4" id="KW-1185">Reference proteome</keyword>
<dbReference type="InterPro" id="IPR023795">
    <property type="entry name" value="Serpin_CS"/>
</dbReference>
<dbReference type="CDD" id="cd19588">
    <property type="entry name" value="serpin_miropin-like"/>
    <property type="match status" value="1"/>
</dbReference>
<comment type="similarity">
    <text evidence="1">Belongs to the serpin family.</text>
</comment>
<evidence type="ECO:0000313" key="4">
    <source>
        <dbReference type="Proteomes" id="UP000185984"/>
    </source>
</evidence>
<feature type="domain" description="Serpin" evidence="2">
    <location>
        <begin position="75"/>
        <end position="431"/>
    </location>
</feature>
<evidence type="ECO:0000259" key="2">
    <source>
        <dbReference type="SMART" id="SM00093"/>
    </source>
</evidence>
<dbReference type="PANTHER" id="PTHR11461">
    <property type="entry name" value="SERINE PROTEASE INHIBITOR, SERPIN"/>
    <property type="match status" value="1"/>
</dbReference>
<reference evidence="3 4" key="1">
    <citation type="submission" date="2016-11" db="EMBL/GenBank/DDBJ databases">
        <title>Draft Genome Sequences of Nine Cyanobacterial Strains from Diverse Habitats.</title>
        <authorList>
            <person name="Zhu T."/>
            <person name="Hou S."/>
            <person name="Lu X."/>
            <person name="Hess W.R."/>
        </authorList>
    </citation>
    <scope>NUCLEOTIDE SEQUENCE [LARGE SCALE GENOMIC DNA]</scope>
    <source>
        <strain evidence="3 4">5.2 s.c.1</strain>
    </source>
</reference>